<feature type="transmembrane region" description="Helical" evidence="3">
    <location>
        <begin position="531"/>
        <end position="547"/>
    </location>
</feature>
<evidence type="ECO:0000313" key="4">
    <source>
        <dbReference type="EMBL" id="ASC74079.1"/>
    </source>
</evidence>
<evidence type="ECO:0000256" key="2">
    <source>
        <dbReference type="SAM" id="MobiDB-lite"/>
    </source>
</evidence>
<feature type="transmembrane region" description="Helical" evidence="3">
    <location>
        <begin position="475"/>
        <end position="493"/>
    </location>
</feature>
<keyword evidence="1" id="KW-0175">Coiled coil</keyword>
<evidence type="ECO:0000256" key="3">
    <source>
        <dbReference type="SAM" id="Phobius"/>
    </source>
</evidence>
<feature type="transmembrane region" description="Helical" evidence="3">
    <location>
        <begin position="441"/>
        <end position="469"/>
    </location>
</feature>
<dbReference type="Proteomes" id="UP000191901">
    <property type="component" value="Chromosome"/>
</dbReference>
<organism evidence="4 5">
    <name type="scientific">Halomicronema hongdechloris C2206</name>
    <dbReference type="NCBI Taxonomy" id="1641165"/>
    <lineage>
        <taxon>Bacteria</taxon>
        <taxon>Bacillati</taxon>
        <taxon>Cyanobacteriota</taxon>
        <taxon>Cyanophyceae</taxon>
        <taxon>Nodosilineales</taxon>
        <taxon>Nodosilineaceae</taxon>
        <taxon>Halomicronema</taxon>
    </lineage>
</organism>
<feature type="compositionally biased region" description="Low complexity" evidence="2">
    <location>
        <begin position="187"/>
        <end position="199"/>
    </location>
</feature>
<dbReference type="KEGG" id="hhg:XM38_050530"/>
<feature type="coiled-coil region" evidence="1">
    <location>
        <begin position="11"/>
        <end position="74"/>
    </location>
</feature>
<accession>A0A1Z3HUV9</accession>
<feature type="transmembrane region" description="Helical" evidence="3">
    <location>
        <begin position="375"/>
        <end position="394"/>
    </location>
</feature>
<reference evidence="4 5" key="1">
    <citation type="journal article" date="2016" name="Biochim. Biophys. Acta">
        <title>Characterization of red-shifted phycobilisomes isolated from the chlorophyll f-containing cyanobacterium Halomicronema hongdechloris.</title>
        <authorList>
            <person name="Li Y."/>
            <person name="Lin Y."/>
            <person name="Garvey C.J."/>
            <person name="Birch D."/>
            <person name="Corkery R.W."/>
            <person name="Loughlin P.C."/>
            <person name="Scheer H."/>
            <person name="Willows R.D."/>
            <person name="Chen M."/>
        </authorList>
    </citation>
    <scope>NUCLEOTIDE SEQUENCE [LARGE SCALE GENOMIC DNA]</scope>
    <source>
        <strain evidence="4 5">C2206</strain>
    </source>
</reference>
<sequence>MGQFQPQPQGSAEAEAILQGITQQLQGLQETVAAQLGDDIGRLQQQKQQLLAEITQLQQECQRLQADHDVTLSRQQLAQQQLWAKQLAQALMVQLQARLSQSGATSTLPQTAEQLGTLDASLHRTLQTLQQDLNSYQSSLSQQVSRMHSMEHQGEAILEALVHRLSQQLQEQLQQPLPRTPPSPATHALHPAAAVPSAPSHRDAASRLGRRSVEHLAASDSRRLSPRRSRRPLLGPGPLWLWPLSLALHSVLVGVVAWGGTLGGVTTAAVLPMTWPNLLALVWWRDGTTLLPLTALLAHWQHPHVWQEIRQLWQLTDRRPLGRVLASGGFLFVSLVLCFQGIAQAGPAVAIALLCGYPLISDPLEAFLRGHSPSALTTMALFALVMGLVFTATGVSWPGIAFPLLAAAAYGLYWLTQYLSQLSRLGPGADLRPAQPLHPMTITLLQTGVLFLLATAAVLLSAVSGMAVIPTENPMGFYGAGLGLAGLAVLGHWASSRGPAWRQALVPATVPLLTALLAVVCLPSAPVLGPIQWIGIVLISLGLITSGRERWLRQRPQP</sequence>
<evidence type="ECO:0000256" key="1">
    <source>
        <dbReference type="SAM" id="Coils"/>
    </source>
</evidence>
<feature type="transmembrane region" description="Helical" evidence="3">
    <location>
        <begin position="400"/>
        <end position="420"/>
    </location>
</feature>
<keyword evidence="3" id="KW-0812">Transmembrane</keyword>
<keyword evidence="5" id="KW-1185">Reference proteome</keyword>
<dbReference type="EMBL" id="CP021983">
    <property type="protein sequence ID" value="ASC74079.1"/>
    <property type="molecule type" value="Genomic_DNA"/>
</dbReference>
<keyword evidence="3" id="KW-1133">Transmembrane helix</keyword>
<dbReference type="OrthoDB" id="517612at2"/>
<dbReference type="STRING" id="1641165.XM38_00930"/>
<feature type="transmembrane region" description="Helical" evidence="3">
    <location>
        <begin position="239"/>
        <end position="258"/>
    </location>
</feature>
<gene>
    <name evidence="4" type="ORF">XM38_050530</name>
</gene>
<name>A0A1Z3HUV9_9CYAN</name>
<feature type="region of interest" description="Disordered" evidence="2">
    <location>
        <begin position="169"/>
        <end position="229"/>
    </location>
</feature>
<dbReference type="AlphaFoldDB" id="A0A1Z3HUV9"/>
<dbReference type="RefSeq" id="WP_088431338.1">
    <property type="nucleotide sequence ID" value="NZ_CP021983.2"/>
</dbReference>
<feature type="transmembrane region" description="Helical" evidence="3">
    <location>
        <begin position="321"/>
        <end position="342"/>
    </location>
</feature>
<protein>
    <submittedName>
        <fullName evidence="4">Metabolite Transporter protein</fullName>
    </submittedName>
</protein>
<keyword evidence="3" id="KW-0472">Membrane</keyword>
<proteinExistence type="predicted"/>
<evidence type="ECO:0000313" key="5">
    <source>
        <dbReference type="Proteomes" id="UP000191901"/>
    </source>
</evidence>